<reference evidence="7 8" key="1">
    <citation type="submission" date="2015-06" db="EMBL/GenBank/DDBJ databases">
        <title>Expansion of signal transduction pathways in fungi by whole-genome duplication.</title>
        <authorList>
            <consortium name="DOE Joint Genome Institute"/>
            <person name="Corrochano L.M."/>
            <person name="Kuo A."/>
            <person name="Marcet-Houben M."/>
            <person name="Polaino S."/>
            <person name="Salamov A."/>
            <person name="Villalobos J.M."/>
            <person name="Alvarez M.I."/>
            <person name="Avalos J."/>
            <person name="Benito E.P."/>
            <person name="Benoit I."/>
            <person name="Burger G."/>
            <person name="Camino L.P."/>
            <person name="Canovas D."/>
            <person name="Cerda-Olmedo E."/>
            <person name="Cheng J.-F."/>
            <person name="Dominguez A."/>
            <person name="Elias M."/>
            <person name="Eslava A.P."/>
            <person name="Glaser F."/>
            <person name="Grimwood J."/>
            <person name="Gutierrez G."/>
            <person name="Heitman J."/>
            <person name="Henrissat B."/>
            <person name="Iturriaga E.A."/>
            <person name="Lang B.F."/>
            <person name="Lavin J.L."/>
            <person name="Lee S."/>
            <person name="Li W."/>
            <person name="Lindquist E."/>
            <person name="Lopez-Garcia S."/>
            <person name="Luque E.M."/>
            <person name="Marcos A.T."/>
            <person name="Martin J."/>
            <person name="Mccluskey K."/>
            <person name="Medina H.R."/>
            <person name="Miralles-Duran A."/>
            <person name="Miyazaki A."/>
            <person name="Munoz-Torres E."/>
            <person name="Oguiza J.A."/>
            <person name="Ohm R."/>
            <person name="Olmedo M."/>
            <person name="Orejas M."/>
            <person name="Ortiz-Castellanos L."/>
            <person name="Pisabarro A.G."/>
            <person name="Rodriguez-Romero J."/>
            <person name="Ruiz-Herrera J."/>
            <person name="Ruiz-Vazquez R."/>
            <person name="Sanz C."/>
            <person name="Schackwitz W."/>
            <person name="Schmutz J."/>
            <person name="Shahriari M."/>
            <person name="Shelest E."/>
            <person name="Silva-Franco F."/>
            <person name="Soanes D."/>
            <person name="Syed K."/>
            <person name="Tagua V.G."/>
            <person name="Talbot N.J."/>
            <person name="Thon M."/>
            <person name="De Vries R.P."/>
            <person name="Wiebenga A."/>
            <person name="Yadav J.S."/>
            <person name="Braun E.L."/>
            <person name="Baker S."/>
            <person name="Garre V."/>
            <person name="Horwitz B."/>
            <person name="Torres-Martinez S."/>
            <person name="Idnurm A."/>
            <person name="Herrera-Estrella A."/>
            <person name="Gabaldon T."/>
            <person name="Grigoriev I.V."/>
        </authorList>
    </citation>
    <scope>NUCLEOTIDE SEQUENCE [LARGE SCALE GENOMIC DNA]</scope>
    <source>
        <strain evidence="7 8">CBS 277.49</strain>
    </source>
</reference>
<sequence length="419" mass="47444">MQTATVNHQQQFKSKRQFKIWEKQQKENAAKRLNRALYANQSPFRYAERVYKSRVLSDADAREIVDFSNLSNNTTQVQSNIVQVPLKHDLGTLSNAFSADMSHNKSNYALIMKNVPGLIVIPDAFSPHAQRQLVKHCLRDYAKPPHTSNLDGHYHVSKDGIWPLYEQEKKGSLVPGDANYYVPIKTVPQDENDMYPTAIGDDDNNDAFSVASSMYSDISGKSAPPRAASSPTQMLKKQRWVTLGYQYHWGTKKYNLDDPIPIPSEIADLMKAVVTATEDIGCQDAEVPWKNQYKGADFRPEAGIINFYQLQSTLMGHVDQSEINMEAPLISMSLGHSCIYLIGGNTRDTKPIPLRLNSGDMLVMTAIARRAYHGVPRILENTLPEYMLPESVDDEDWKPFGDYMKTTRINLNIRQVFPK</sequence>
<dbReference type="VEuPathDB" id="FungiDB:MUCCIDRAFT_115786"/>
<evidence type="ECO:0000256" key="5">
    <source>
        <dbReference type="PIRSR" id="PIRSR604574-2"/>
    </source>
</evidence>
<dbReference type="GO" id="GO:0005634">
    <property type="term" value="C:nucleus"/>
    <property type="evidence" value="ECO:0007669"/>
    <property type="project" value="TreeGrafter"/>
</dbReference>
<keyword evidence="1 5" id="KW-0479">Metal-binding</keyword>
<dbReference type="OrthoDB" id="6614653at2759"/>
<keyword evidence="4 5" id="KW-0408">Iron</keyword>
<dbReference type="EMBL" id="AMYB01000011">
    <property type="protein sequence ID" value="OAC98257.1"/>
    <property type="molecule type" value="Genomic_DNA"/>
</dbReference>
<comment type="caution">
    <text evidence="7">The sequence shown here is derived from an EMBL/GenBank/DDBJ whole genome shotgun (WGS) entry which is preliminary data.</text>
</comment>
<name>A0A168H197_MUCCL</name>
<dbReference type="Gene3D" id="2.60.120.590">
    <property type="entry name" value="Alpha-ketoglutarate-dependent dioxygenase AlkB-like"/>
    <property type="match status" value="1"/>
</dbReference>
<dbReference type="AlphaFoldDB" id="A0A168H197"/>
<protein>
    <recommendedName>
        <fullName evidence="6">Fe2OG dioxygenase domain-containing protein</fullName>
    </recommendedName>
</protein>
<dbReference type="Pfam" id="PF13532">
    <property type="entry name" value="2OG-FeII_Oxy_2"/>
    <property type="match status" value="1"/>
</dbReference>
<keyword evidence="2" id="KW-0223">Dioxygenase</keyword>
<dbReference type="GO" id="GO:0046872">
    <property type="term" value="F:metal ion binding"/>
    <property type="evidence" value="ECO:0007669"/>
    <property type="project" value="UniProtKB-KW"/>
</dbReference>
<evidence type="ECO:0000256" key="3">
    <source>
        <dbReference type="ARBA" id="ARBA00023002"/>
    </source>
</evidence>
<dbReference type="GO" id="GO:0051213">
    <property type="term" value="F:dioxygenase activity"/>
    <property type="evidence" value="ECO:0007669"/>
    <property type="project" value="UniProtKB-KW"/>
</dbReference>
<comment type="cofactor">
    <cofactor evidence="5">
        <name>Fe(2+)</name>
        <dbReference type="ChEBI" id="CHEBI:29033"/>
    </cofactor>
    <text evidence="5">Binds 1 Fe(2+) ion per subunit.</text>
</comment>
<dbReference type="InterPro" id="IPR005123">
    <property type="entry name" value="Oxoglu/Fe-dep_dioxygenase_dom"/>
</dbReference>
<feature type="binding site" evidence="5">
    <location>
        <position position="319"/>
    </location>
    <ligand>
        <name>Fe cation</name>
        <dbReference type="ChEBI" id="CHEBI:24875"/>
        <note>catalytic</note>
    </ligand>
</feature>
<accession>A0A168H197</accession>
<feature type="domain" description="Fe2OG dioxygenase" evidence="6">
    <location>
        <begin position="299"/>
        <end position="417"/>
    </location>
</feature>
<feature type="binding site" evidence="5">
    <location>
        <position position="317"/>
    </location>
    <ligand>
        <name>Fe cation</name>
        <dbReference type="ChEBI" id="CHEBI:24875"/>
        <note>catalytic</note>
    </ligand>
</feature>
<evidence type="ECO:0000313" key="7">
    <source>
        <dbReference type="EMBL" id="OAC98257.1"/>
    </source>
</evidence>
<dbReference type="InterPro" id="IPR037151">
    <property type="entry name" value="AlkB-like_sf"/>
</dbReference>
<evidence type="ECO:0000259" key="6">
    <source>
        <dbReference type="PROSITE" id="PS51471"/>
    </source>
</evidence>
<dbReference type="PANTHER" id="PTHR16557:SF2">
    <property type="entry name" value="NUCLEIC ACID DIOXYGENASE ALKBH1"/>
    <property type="match status" value="1"/>
</dbReference>
<evidence type="ECO:0000256" key="4">
    <source>
        <dbReference type="ARBA" id="ARBA00023004"/>
    </source>
</evidence>
<evidence type="ECO:0000313" key="8">
    <source>
        <dbReference type="Proteomes" id="UP000077051"/>
    </source>
</evidence>
<feature type="binding site" evidence="5">
    <location>
        <position position="373"/>
    </location>
    <ligand>
        <name>Fe cation</name>
        <dbReference type="ChEBI" id="CHEBI:24875"/>
        <note>catalytic</note>
    </ligand>
</feature>
<dbReference type="PANTHER" id="PTHR16557">
    <property type="entry name" value="ALKYLATED DNA REPAIR PROTEIN ALKB-RELATED"/>
    <property type="match status" value="1"/>
</dbReference>
<evidence type="ECO:0000256" key="2">
    <source>
        <dbReference type="ARBA" id="ARBA00022964"/>
    </source>
</evidence>
<dbReference type="Proteomes" id="UP000077051">
    <property type="component" value="Unassembled WGS sequence"/>
</dbReference>
<gene>
    <name evidence="7" type="ORF">MUCCIDRAFT_115786</name>
</gene>
<keyword evidence="3" id="KW-0560">Oxidoreductase</keyword>
<organism evidence="7 8">
    <name type="scientific">Mucor lusitanicus CBS 277.49</name>
    <dbReference type="NCBI Taxonomy" id="747725"/>
    <lineage>
        <taxon>Eukaryota</taxon>
        <taxon>Fungi</taxon>
        <taxon>Fungi incertae sedis</taxon>
        <taxon>Mucoromycota</taxon>
        <taxon>Mucoromycotina</taxon>
        <taxon>Mucoromycetes</taxon>
        <taxon>Mucorales</taxon>
        <taxon>Mucorineae</taxon>
        <taxon>Mucoraceae</taxon>
        <taxon>Mucor</taxon>
    </lineage>
</organism>
<dbReference type="GO" id="GO:0005737">
    <property type="term" value="C:cytoplasm"/>
    <property type="evidence" value="ECO:0007669"/>
    <property type="project" value="TreeGrafter"/>
</dbReference>
<dbReference type="PROSITE" id="PS51471">
    <property type="entry name" value="FE2OG_OXY"/>
    <property type="match status" value="1"/>
</dbReference>
<dbReference type="InterPro" id="IPR004574">
    <property type="entry name" value="Alkb"/>
</dbReference>
<dbReference type="SUPFAM" id="SSF51197">
    <property type="entry name" value="Clavaminate synthase-like"/>
    <property type="match status" value="1"/>
</dbReference>
<keyword evidence="8" id="KW-1185">Reference proteome</keyword>
<proteinExistence type="predicted"/>
<evidence type="ECO:0000256" key="1">
    <source>
        <dbReference type="ARBA" id="ARBA00022723"/>
    </source>
</evidence>
<dbReference type="InterPro" id="IPR027450">
    <property type="entry name" value="AlkB-like"/>
</dbReference>